<dbReference type="Proteomes" id="UP000236214">
    <property type="component" value="Unassembled WGS sequence"/>
</dbReference>
<dbReference type="Pfam" id="PF13377">
    <property type="entry name" value="Peripla_BP_3"/>
    <property type="match status" value="1"/>
</dbReference>
<keyword evidence="3" id="KW-0804">Transcription</keyword>
<evidence type="ECO:0000313" key="5">
    <source>
        <dbReference type="EMBL" id="GBD67527.1"/>
    </source>
</evidence>
<dbReference type="EMBL" id="BDEC01000010">
    <property type="protein sequence ID" value="GBD67527.1"/>
    <property type="molecule type" value="Genomic_DNA"/>
</dbReference>
<feature type="domain" description="Transcriptional regulator LacI/GalR-like sensor" evidence="4">
    <location>
        <begin position="3"/>
        <end position="72"/>
    </location>
</feature>
<dbReference type="GO" id="GO:0003700">
    <property type="term" value="F:DNA-binding transcription factor activity"/>
    <property type="evidence" value="ECO:0007669"/>
    <property type="project" value="TreeGrafter"/>
</dbReference>
<keyword evidence="2" id="KW-0238">DNA-binding</keyword>
<name>A0A2H6C1A9_TETHA</name>
<dbReference type="Gene3D" id="3.40.50.2300">
    <property type="match status" value="2"/>
</dbReference>
<dbReference type="InterPro" id="IPR028082">
    <property type="entry name" value="Peripla_BP_I"/>
</dbReference>
<evidence type="ECO:0000256" key="2">
    <source>
        <dbReference type="ARBA" id="ARBA00023125"/>
    </source>
</evidence>
<dbReference type="SUPFAM" id="SSF53822">
    <property type="entry name" value="Periplasmic binding protein-like I"/>
    <property type="match status" value="1"/>
</dbReference>
<keyword evidence="1" id="KW-0805">Transcription regulation</keyword>
<evidence type="ECO:0000313" key="6">
    <source>
        <dbReference type="Proteomes" id="UP000236214"/>
    </source>
</evidence>
<keyword evidence="6" id="KW-1185">Reference proteome</keyword>
<reference evidence="5 6" key="1">
    <citation type="submission" date="2016-05" db="EMBL/GenBank/DDBJ databases">
        <title>Whole genome sequencing of Tetragenococcus halophilus subsp. halophilus NISL 7118.</title>
        <authorList>
            <person name="Shiwa Y."/>
            <person name="Nishimura I."/>
            <person name="Yoshikawa H."/>
            <person name="Koyama Y."/>
            <person name="Oguma T."/>
        </authorList>
    </citation>
    <scope>NUCLEOTIDE SEQUENCE [LARGE SCALE GENOMIC DNA]</scope>
    <source>
        <strain evidence="5 6">NISL 7118</strain>
    </source>
</reference>
<evidence type="ECO:0000256" key="1">
    <source>
        <dbReference type="ARBA" id="ARBA00023015"/>
    </source>
</evidence>
<sequence length="79" mass="8628">MCMNSAKEHGVSVPAELKIIGFDGTKIVRQLNPELTTIVQPIEKLAQKSVEVLLALLNEEKVEQVTKLPVNLLSSTSSQ</sequence>
<accession>A0A2H6C1A9</accession>
<comment type="caution">
    <text evidence="5">The sequence shown here is derived from an EMBL/GenBank/DDBJ whole genome shotgun (WGS) entry which is preliminary data.</text>
</comment>
<dbReference type="InterPro" id="IPR046335">
    <property type="entry name" value="LacI/GalR-like_sensor"/>
</dbReference>
<evidence type="ECO:0000256" key="3">
    <source>
        <dbReference type="ARBA" id="ARBA00023163"/>
    </source>
</evidence>
<dbReference type="GO" id="GO:0000976">
    <property type="term" value="F:transcription cis-regulatory region binding"/>
    <property type="evidence" value="ECO:0007669"/>
    <property type="project" value="TreeGrafter"/>
</dbReference>
<organism evidence="5 6">
    <name type="scientific">Tetragenococcus halophilus subsp. halophilus</name>
    <dbReference type="NCBI Taxonomy" id="1513897"/>
    <lineage>
        <taxon>Bacteria</taxon>
        <taxon>Bacillati</taxon>
        <taxon>Bacillota</taxon>
        <taxon>Bacilli</taxon>
        <taxon>Lactobacillales</taxon>
        <taxon>Enterococcaceae</taxon>
        <taxon>Tetragenococcus</taxon>
    </lineage>
</organism>
<evidence type="ECO:0000259" key="4">
    <source>
        <dbReference type="Pfam" id="PF13377"/>
    </source>
</evidence>
<dbReference type="PANTHER" id="PTHR30146">
    <property type="entry name" value="LACI-RELATED TRANSCRIPTIONAL REPRESSOR"/>
    <property type="match status" value="1"/>
</dbReference>
<gene>
    <name evidence="5" type="ORF">TEHN7118_0333</name>
</gene>
<protein>
    <submittedName>
        <fullName evidence="5">Putative LacI family transcriptional regulator</fullName>
    </submittedName>
</protein>
<dbReference type="PANTHER" id="PTHR30146:SF109">
    <property type="entry name" value="HTH-TYPE TRANSCRIPTIONAL REGULATOR GALS"/>
    <property type="match status" value="1"/>
</dbReference>
<dbReference type="AlphaFoldDB" id="A0A2H6C1A9"/>
<proteinExistence type="predicted"/>